<dbReference type="Proteomes" id="UP000095281">
    <property type="component" value="Unplaced"/>
</dbReference>
<dbReference type="WBParaSite" id="MhA1_Contig800.frz3.gene28">
    <property type="protein sequence ID" value="MhA1_Contig800.frz3.gene28"/>
    <property type="gene ID" value="MhA1_Contig800.frz3.gene28"/>
</dbReference>
<proteinExistence type="predicted"/>
<dbReference type="AlphaFoldDB" id="A0A1I8BYT4"/>
<keyword evidence="1" id="KW-1185">Reference proteome</keyword>
<evidence type="ECO:0000313" key="1">
    <source>
        <dbReference type="Proteomes" id="UP000095281"/>
    </source>
</evidence>
<organism evidence="1 2">
    <name type="scientific">Meloidogyne hapla</name>
    <name type="common">Root-knot nematode worm</name>
    <dbReference type="NCBI Taxonomy" id="6305"/>
    <lineage>
        <taxon>Eukaryota</taxon>
        <taxon>Metazoa</taxon>
        <taxon>Ecdysozoa</taxon>
        <taxon>Nematoda</taxon>
        <taxon>Chromadorea</taxon>
        <taxon>Rhabditida</taxon>
        <taxon>Tylenchina</taxon>
        <taxon>Tylenchomorpha</taxon>
        <taxon>Tylenchoidea</taxon>
        <taxon>Meloidogynidae</taxon>
        <taxon>Meloidogyninae</taxon>
        <taxon>Meloidogyne</taxon>
    </lineage>
</organism>
<name>A0A1I8BYT4_MELHA</name>
<accession>A0A1I8BYT4</accession>
<evidence type="ECO:0000313" key="2">
    <source>
        <dbReference type="WBParaSite" id="MhA1_Contig800.frz3.gene28"/>
    </source>
</evidence>
<sequence length="165" mass="18819">MRSPNSVLSVRNIGAQLFPKKLDYFLDSYRQATNIPYGYLLIDMHASSDPTLRLRTNIFKDDTKSKSERKRHRLLKQASSQQLLAIAEICLNIVKARYKLTTRQRNRLLPYAEFVRRMSRARSERGARKIISQKGSGVGGVLTALLTPILIEIGRKIIKSDSDTN</sequence>
<protein>
    <submittedName>
        <fullName evidence="2">Uncharacterized protein</fullName>
    </submittedName>
</protein>
<reference evidence="2" key="1">
    <citation type="submission" date="2016-11" db="UniProtKB">
        <authorList>
            <consortium name="WormBaseParasite"/>
        </authorList>
    </citation>
    <scope>IDENTIFICATION</scope>
</reference>